<dbReference type="GO" id="GO:0006508">
    <property type="term" value="P:proteolysis"/>
    <property type="evidence" value="ECO:0007669"/>
    <property type="project" value="UniProtKB-KW"/>
</dbReference>
<dbReference type="EMBL" id="CP036259">
    <property type="protein sequence ID" value="QDR79476.1"/>
    <property type="molecule type" value="Genomic_DNA"/>
</dbReference>
<evidence type="ECO:0000259" key="1">
    <source>
        <dbReference type="Pfam" id="PF01434"/>
    </source>
</evidence>
<keyword evidence="2" id="KW-0378">Hydrolase</keyword>
<evidence type="ECO:0000313" key="3">
    <source>
        <dbReference type="Proteomes" id="UP000320776"/>
    </source>
</evidence>
<dbReference type="EC" id="3.4.24.-" evidence="2"/>
<dbReference type="SUPFAM" id="SSF140990">
    <property type="entry name" value="FtsH protease domain-like"/>
    <property type="match status" value="1"/>
</dbReference>
<dbReference type="GO" id="GO:0005524">
    <property type="term" value="F:ATP binding"/>
    <property type="evidence" value="ECO:0007669"/>
    <property type="project" value="InterPro"/>
</dbReference>
<reference evidence="2 3" key="1">
    <citation type="submission" date="2019-02" db="EMBL/GenBank/DDBJ databases">
        <title>Closed genome of Sporomusa termitida DSM 4440.</title>
        <authorList>
            <person name="Poehlein A."/>
            <person name="Daniel R."/>
        </authorList>
    </citation>
    <scope>NUCLEOTIDE SEQUENCE [LARGE SCALE GENOMIC DNA]</scope>
    <source>
        <strain evidence="2 3">DSM 4440</strain>
    </source>
</reference>
<dbReference type="KEGG" id="sted:SPTER_07510"/>
<name>A0A517DQC6_9FIRM</name>
<organism evidence="2 3">
    <name type="scientific">Sporomusa termitida</name>
    <dbReference type="NCBI Taxonomy" id="2377"/>
    <lineage>
        <taxon>Bacteria</taxon>
        <taxon>Bacillati</taxon>
        <taxon>Bacillota</taxon>
        <taxon>Negativicutes</taxon>
        <taxon>Selenomonadales</taxon>
        <taxon>Sporomusaceae</taxon>
        <taxon>Sporomusa</taxon>
    </lineage>
</organism>
<sequence length="93" mass="10534">MSPVTSEHIDEEIQRLLTEAHNTVKQILTERLAVMHKVAAFLKDKEVISGDELSQIVGQCPNCWVLRNAGSRIKGRVAKRHALALAWQRLLCY</sequence>
<dbReference type="Gene3D" id="1.20.58.760">
    <property type="entry name" value="Peptidase M41"/>
    <property type="match status" value="1"/>
</dbReference>
<dbReference type="Proteomes" id="UP000320776">
    <property type="component" value="Chromosome"/>
</dbReference>
<dbReference type="GO" id="GO:0004176">
    <property type="term" value="F:ATP-dependent peptidase activity"/>
    <property type="evidence" value="ECO:0007669"/>
    <property type="project" value="InterPro"/>
</dbReference>
<keyword evidence="2" id="KW-0482">Metalloprotease</keyword>
<dbReference type="RefSeq" id="WP_246105470.1">
    <property type="nucleotide sequence ID" value="NZ_CP036259.1"/>
</dbReference>
<proteinExistence type="predicted"/>
<dbReference type="GO" id="GO:0004222">
    <property type="term" value="F:metalloendopeptidase activity"/>
    <property type="evidence" value="ECO:0007669"/>
    <property type="project" value="InterPro"/>
</dbReference>
<keyword evidence="3" id="KW-1185">Reference proteome</keyword>
<dbReference type="InterPro" id="IPR037219">
    <property type="entry name" value="Peptidase_M41-like"/>
</dbReference>
<dbReference type="InterPro" id="IPR000642">
    <property type="entry name" value="Peptidase_M41"/>
</dbReference>
<accession>A0A517DQC6</accession>
<feature type="domain" description="Peptidase M41" evidence="1">
    <location>
        <begin position="1"/>
        <end position="56"/>
    </location>
</feature>
<dbReference type="AlphaFoldDB" id="A0A517DQC6"/>
<protein>
    <submittedName>
        <fullName evidence="2">ATP-dependent zinc metalloprotease FtsH</fullName>
        <ecNumber evidence="2">3.4.24.-</ecNumber>
    </submittedName>
</protein>
<gene>
    <name evidence="2" type="primary">ftsH_1</name>
    <name evidence="2" type="ORF">SPTER_07510</name>
</gene>
<keyword evidence="2" id="KW-0645">Protease</keyword>
<dbReference type="Pfam" id="PF01434">
    <property type="entry name" value="Peptidase_M41"/>
    <property type="match status" value="1"/>
</dbReference>
<evidence type="ECO:0000313" key="2">
    <source>
        <dbReference type="EMBL" id="QDR79476.1"/>
    </source>
</evidence>